<evidence type="ECO:0000256" key="2">
    <source>
        <dbReference type="SAM" id="SignalP"/>
    </source>
</evidence>
<feature type="chain" id="PRO_5016655204" evidence="2">
    <location>
        <begin position="27"/>
        <end position="143"/>
    </location>
</feature>
<dbReference type="EMBL" id="JBHRSF010000019">
    <property type="protein sequence ID" value="MFC2995176.1"/>
    <property type="molecule type" value="Genomic_DNA"/>
</dbReference>
<keyword evidence="1" id="KW-0812">Transmembrane</keyword>
<evidence type="ECO:0000313" key="5">
    <source>
        <dbReference type="Proteomes" id="UP000240957"/>
    </source>
</evidence>
<reference evidence="6" key="3">
    <citation type="journal article" date="2019" name="Int. J. Syst. Evol. Microbiol.">
        <title>The Global Catalogue of Microorganisms (GCM) 10K type strain sequencing project: providing services to taxonomists for standard genome sequencing and annotation.</title>
        <authorList>
            <consortium name="The Broad Institute Genomics Platform"/>
            <consortium name="The Broad Institute Genome Sequencing Center for Infectious Disease"/>
            <person name="Wu L."/>
            <person name="Ma J."/>
        </authorList>
    </citation>
    <scope>NUCLEOTIDE SEQUENCE [LARGE SCALE GENOMIC DNA]</scope>
    <source>
        <strain evidence="6">KCTC 62575</strain>
    </source>
</reference>
<evidence type="ECO:0000313" key="6">
    <source>
        <dbReference type="Proteomes" id="UP001595455"/>
    </source>
</evidence>
<feature type="transmembrane region" description="Helical" evidence="1">
    <location>
        <begin position="56"/>
        <end position="74"/>
    </location>
</feature>
<dbReference type="EMBL" id="PYIX02000012">
    <property type="protein sequence ID" value="RFC83794.1"/>
    <property type="molecule type" value="Genomic_DNA"/>
</dbReference>
<feature type="transmembrane region" description="Helical" evidence="1">
    <location>
        <begin position="79"/>
        <end position="98"/>
    </location>
</feature>
<reference evidence="3" key="4">
    <citation type="submission" date="2024-09" db="EMBL/GenBank/DDBJ databases">
        <authorList>
            <person name="Sun Q."/>
            <person name="Mori K."/>
        </authorList>
    </citation>
    <scope>NUCLEOTIDE SEQUENCE</scope>
    <source>
        <strain evidence="3">KCTC 62575</strain>
    </source>
</reference>
<feature type="transmembrane region" description="Helical" evidence="1">
    <location>
        <begin position="118"/>
        <end position="139"/>
    </location>
</feature>
<reference evidence="3" key="1">
    <citation type="journal article" date="2014" name="Int. J. Syst. Evol. Microbiol.">
        <title>Complete genome of a new Firmicutes species belonging to the dominant human colonic microbiota ('Ruminococcus bicirculans') reveals two chromosomes and a selective capacity to utilize plant glucans.</title>
        <authorList>
            <consortium name="NISC Comparative Sequencing Program"/>
            <person name="Wegmann U."/>
            <person name="Louis P."/>
            <person name="Goesmann A."/>
            <person name="Henrissat B."/>
            <person name="Duncan S.H."/>
            <person name="Flint H.J."/>
        </authorList>
    </citation>
    <scope>NUCLEOTIDE SEQUENCE</scope>
    <source>
        <strain evidence="3">KCTC 62575</strain>
    </source>
</reference>
<proteinExistence type="predicted"/>
<keyword evidence="6" id="KW-1185">Reference proteome</keyword>
<reference evidence="4 5" key="2">
    <citation type="submission" date="2018-08" db="EMBL/GenBank/DDBJ databases">
        <title>The draft genome of Acinetobacter sichuanensis strain WCHAc060041.</title>
        <authorList>
            <person name="Qin J."/>
            <person name="Feng Y."/>
            <person name="Zong Z."/>
        </authorList>
    </citation>
    <scope>NUCLEOTIDE SEQUENCE [LARGE SCALE GENOMIC DNA]</scope>
    <source>
        <strain evidence="4 5">WCHAc060041</strain>
    </source>
</reference>
<evidence type="ECO:0000313" key="3">
    <source>
        <dbReference type="EMBL" id="MFC2995176.1"/>
    </source>
</evidence>
<dbReference type="Proteomes" id="UP000240957">
    <property type="component" value="Unassembled WGS sequence"/>
</dbReference>
<evidence type="ECO:0000256" key="1">
    <source>
        <dbReference type="SAM" id="Phobius"/>
    </source>
</evidence>
<feature type="signal peptide" evidence="2">
    <location>
        <begin position="1"/>
        <end position="26"/>
    </location>
</feature>
<sequence length="143" mass="16459">MATHYYKFIAIFILVLASLSTFVAFANDNAFCVTGYGAEGVTYFNQLNGFTSDEPLLFVFAGIIGIFFAVFLGFTRTKIWFLVINVFLLLCLAIPMNMFSTAPFYQVMYDSIFLCNHYILLISVVMFYVYCWVVVLYLFKSKY</sequence>
<keyword evidence="2" id="KW-0732">Signal</keyword>
<organism evidence="4 5">
    <name type="scientific">Acinetobacter sichuanensis</name>
    <dbReference type="NCBI Taxonomy" id="2136183"/>
    <lineage>
        <taxon>Bacteria</taxon>
        <taxon>Pseudomonadati</taxon>
        <taxon>Pseudomonadota</taxon>
        <taxon>Gammaproteobacteria</taxon>
        <taxon>Moraxellales</taxon>
        <taxon>Moraxellaceae</taxon>
        <taxon>Acinetobacter</taxon>
    </lineage>
</organism>
<accession>A0A371YR36</accession>
<keyword evidence="1" id="KW-1133">Transmembrane helix</keyword>
<dbReference type="OrthoDB" id="6694140at2"/>
<protein>
    <submittedName>
        <fullName evidence="4">Uncharacterized protein</fullName>
    </submittedName>
</protein>
<evidence type="ECO:0000313" key="4">
    <source>
        <dbReference type="EMBL" id="RFC83794.1"/>
    </source>
</evidence>
<dbReference type="AlphaFoldDB" id="A0A371YR36"/>
<name>A0A371YR36_9GAMM</name>
<gene>
    <name evidence="3" type="ORF">ACFODO_07855</name>
    <name evidence="4" type="ORF">C9E89_009155</name>
</gene>
<dbReference type="Proteomes" id="UP001595455">
    <property type="component" value="Unassembled WGS sequence"/>
</dbReference>
<keyword evidence="1" id="KW-0472">Membrane</keyword>
<dbReference type="RefSeq" id="WP_107008007.1">
    <property type="nucleotide sequence ID" value="NZ_JBHRSF010000019.1"/>
</dbReference>
<comment type="caution">
    <text evidence="4">The sequence shown here is derived from an EMBL/GenBank/DDBJ whole genome shotgun (WGS) entry which is preliminary data.</text>
</comment>